<keyword evidence="2" id="KW-1185">Reference proteome</keyword>
<evidence type="ECO:0000313" key="2">
    <source>
        <dbReference type="Proteomes" id="UP001163321"/>
    </source>
</evidence>
<organism evidence="1 2">
    <name type="scientific">Peronosclerospora sorghi</name>
    <dbReference type="NCBI Taxonomy" id="230839"/>
    <lineage>
        <taxon>Eukaryota</taxon>
        <taxon>Sar</taxon>
        <taxon>Stramenopiles</taxon>
        <taxon>Oomycota</taxon>
        <taxon>Peronosporomycetes</taxon>
        <taxon>Peronosporales</taxon>
        <taxon>Peronosporaceae</taxon>
        <taxon>Peronosclerospora</taxon>
    </lineage>
</organism>
<proteinExistence type="predicted"/>
<reference evidence="1 2" key="1">
    <citation type="journal article" date="2022" name="bioRxiv">
        <title>The genome of the oomycete Peronosclerospora sorghi, a cosmopolitan pathogen of maize and sorghum, is inflated with dispersed pseudogenes.</title>
        <authorList>
            <person name="Fletcher K."/>
            <person name="Martin F."/>
            <person name="Isakeit T."/>
            <person name="Cavanaugh K."/>
            <person name="Magill C."/>
            <person name="Michelmore R."/>
        </authorList>
    </citation>
    <scope>NUCLEOTIDE SEQUENCE [LARGE SCALE GENOMIC DNA]</scope>
    <source>
        <strain evidence="1">P6</strain>
    </source>
</reference>
<evidence type="ECO:0000313" key="1">
    <source>
        <dbReference type="EMBL" id="KAI9917716.1"/>
    </source>
</evidence>
<accession>A0ACC0WI44</accession>
<comment type="caution">
    <text evidence="1">The sequence shown here is derived from an EMBL/GenBank/DDBJ whole genome shotgun (WGS) entry which is preliminary data.</text>
</comment>
<dbReference type="EMBL" id="CM047592">
    <property type="protein sequence ID" value="KAI9917716.1"/>
    <property type="molecule type" value="Genomic_DNA"/>
</dbReference>
<protein>
    <submittedName>
        <fullName evidence="1">Uncharacterized protein</fullName>
    </submittedName>
</protein>
<sequence>MFQIQSKNAQAPVAFQLIVTLVRLGHIGNGGAVGQVQRQFRIGAAHDGYPGPMQNDVVKFPKSCQSKDSQYASVPFMAPPSNLTKSREKIEAVLGLQEAKLRGSAASLRL</sequence>
<dbReference type="Proteomes" id="UP001163321">
    <property type="component" value="Chromosome 13"/>
</dbReference>
<name>A0ACC0WI44_9STRA</name>
<gene>
    <name evidence="1" type="ORF">PsorP6_013372</name>
</gene>